<dbReference type="EMBL" id="CP089278">
    <property type="protein sequence ID" value="USP79820.1"/>
    <property type="molecule type" value="Genomic_DNA"/>
</dbReference>
<dbReference type="Gene3D" id="2.40.100.10">
    <property type="entry name" value="Cyclophilin-like"/>
    <property type="match status" value="1"/>
</dbReference>
<evidence type="ECO:0000256" key="4">
    <source>
        <dbReference type="RuleBase" id="RU363019"/>
    </source>
</evidence>
<dbReference type="GO" id="GO:0005783">
    <property type="term" value="C:endoplasmic reticulum"/>
    <property type="evidence" value="ECO:0007669"/>
    <property type="project" value="TreeGrafter"/>
</dbReference>
<comment type="similarity">
    <text evidence="4">Belongs to the cyclophilin-type PPIase family.</text>
</comment>
<comment type="function">
    <text evidence="4">PPIases accelerate the folding of proteins. It catalyzes the cis-trans isomerization of proline imidic peptide bonds in oligopeptides.</text>
</comment>
<keyword evidence="5" id="KW-1133">Transmembrane helix</keyword>
<dbReference type="GO" id="GO:0000324">
    <property type="term" value="C:fungal-type vacuole"/>
    <property type="evidence" value="ECO:0007669"/>
    <property type="project" value="TreeGrafter"/>
</dbReference>
<dbReference type="VEuPathDB" id="FungiDB:yc1106_07094"/>
<keyword evidence="8" id="KW-1185">Reference proteome</keyword>
<evidence type="ECO:0000313" key="8">
    <source>
        <dbReference type="Proteomes" id="UP001056012"/>
    </source>
</evidence>
<dbReference type="PRINTS" id="PR00153">
    <property type="entry name" value="CSAPPISMRASE"/>
</dbReference>
<dbReference type="GO" id="GO:0016018">
    <property type="term" value="F:cyclosporin A binding"/>
    <property type="evidence" value="ECO:0007669"/>
    <property type="project" value="TreeGrafter"/>
</dbReference>
<dbReference type="SUPFAM" id="SSF50891">
    <property type="entry name" value="Cyclophilin-like"/>
    <property type="match status" value="1"/>
</dbReference>
<sequence length="298" mass="31766">MASFQRAVISLLLILSITFVFFAQTSEAAKGPKVTSKVFFDIEHGDEKLGRIVIGLYGKTVPKTAENFRALATGEKGFGYEGSTFHRVIKDFMIQGGTGGKSIYGEKFPDENFKLKHSRKGLLSMANSGKDTNGSQFFITTVVTSWLDGRHVVFGEVLEGYDVVEKIESVPKSPGDKPTKTVKIAKSGELEVPAEGWRAADSVFVFQDLYGAAEPAIAGDNLDVTPSKLSDDVASIAMPSKASGANAKIEGLASSVSATGSADGLSLGQKFFFIVVIVAVCALFLNSRKGGLKEKSMA</sequence>
<evidence type="ECO:0000259" key="6">
    <source>
        <dbReference type="PROSITE" id="PS50072"/>
    </source>
</evidence>
<evidence type="ECO:0000256" key="5">
    <source>
        <dbReference type="SAM" id="Phobius"/>
    </source>
</evidence>
<evidence type="ECO:0000256" key="3">
    <source>
        <dbReference type="ARBA" id="ARBA00023235"/>
    </source>
</evidence>
<keyword evidence="2 4" id="KW-0697">Rotamase</keyword>
<evidence type="ECO:0000313" key="7">
    <source>
        <dbReference type="EMBL" id="USP79820.1"/>
    </source>
</evidence>
<dbReference type="EC" id="5.2.1.8" evidence="4"/>
<feature type="signal peptide" evidence="4">
    <location>
        <begin position="1"/>
        <end position="28"/>
    </location>
</feature>
<evidence type="ECO:0000256" key="2">
    <source>
        <dbReference type="ARBA" id="ARBA00023110"/>
    </source>
</evidence>
<keyword evidence="5" id="KW-0812">Transmembrane</keyword>
<keyword evidence="4" id="KW-0732">Signal</keyword>
<organism evidence="7 8">
    <name type="scientific">Curvularia clavata</name>
    <dbReference type="NCBI Taxonomy" id="95742"/>
    <lineage>
        <taxon>Eukaryota</taxon>
        <taxon>Fungi</taxon>
        <taxon>Dikarya</taxon>
        <taxon>Ascomycota</taxon>
        <taxon>Pezizomycotina</taxon>
        <taxon>Dothideomycetes</taxon>
        <taxon>Pleosporomycetidae</taxon>
        <taxon>Pleosporales</taxon>
        <taxon>Pleosporineae</taxon>
        <taxon>Pleosporaceae</taxon>
        <taxon>Curvularia</taxon>
    </lineage>
</organism>
<dbReference type="PROSITE" id="PS50072">
    <property type="entry name" value="CSA_PPIASE_2"/>
    <property type="match status" value="1"/>
</dbReference>
<accession>A0A9Q8ZDN6</accession>
<comment type="catalytic activity">
    <reaction evidence="1 4">
        <text>[protein]-peptidylproline (omega=180) = [protein]-peptidylproline (omega=0)</text>
        <dbReference type="Rhea" id="RHEA:16237"/>
        <dbReference type="Rhea" id="RHEA-COMP:10747"/>
        <dbReference type="Rhea" id="RHEA-COMP:10748"/>
        <dbReference type="ChEBI" id="CHEBI:83833"/>
        <dbReference type="ChEBI" id="CHEBI:83834"/>
        <dbReference type="EC" id="5.2.1.8"/>
    </reaction>
</comment>
<dbReference type="PROSITE" id="PS00170">
    <property type="entry name" value="CSA_PPIASE_1"/>
    <property type="match status" value="1"/>
</dbReference>
<name>A0A9Q8ZDN6_CURCL</name>
<protein>
    <recommendedName>
        <fullName evidence="4">Peptidyl-prolyl cis-trans isomerase</fullName>
        <shortName evidence="4">PPIase</shortName>
        <ecNumber evidence="4">5.2.1.8</ecNumber>
    </recommendedName>
</protein>
<keyword evidence="5" id="KW-0472">Membrane</keyword>
<dbReference type="InterPro" id="IPR029000">
    <property type="entry name" value="Cyclophilin-like_dom_sf"/>
</dbReference>
<dbReference type="InterPro" id="IPR002130">
    <property type="entry name" value="Cyclophilin-type_PPIase_dom"/>
</dbReference>
<dbReference type="PANTHER" id="PTHR11071">
    <property type="entry name" value="PEPTIDYL-PROLYL CIS-TRANS ISOMERASE"/>
    <property type="match status" value="1"/>
</dbReference>
<dbReference type="Pfam" id="PF00160">
    <property type="entry name" value="Pro_isomerase"/>
    <property type="match status" value="1"/>
</dbReference>
<dbReference type="OrthoDB" id="193499at2759"/>
<feature type="transmembrane region" description="Helical" evidence="5">
    <location>
        <begin position="271"/>
        <end position="287"/>
    </location>
</feature>
<evidence type="ECO:0000256" key="1">
    <source>
        <dbReference type="ARBA" id="ARBA00000971"/>
    </source>
</evidence>
<feature type="domain" description="PPIase cyclophilin-type" evidence="6">
    <location>
        <begin position="39"/>
        <end position="189"/>
    </location>
</feature>
<dbReference type="AlphaFoldDB" id="A0A9Q8ZDN6"/>
<dbReference type="Proteomes" id="UP001056012">
    <property type="component" value="Chromosome 5"/>
</dbReference>
<keyword evidence="3 4" id="KW-0413">Isomerase</keyword>
<feature type="chain" id="PRO_5040536297" description="Peptidyl-prolyl cis-trans isomerase" evidence="4">
    <location>
        <begin position="29"/>
        <end position="298"/>
    </location>
</feature>
<reference evidence="7" key="1">
    <citation type="submission" date="2021-12" db="EMBL/GenBank/DDBJ databases">
        <title>Curvularia clavata genome.</title>
        <authorList>
            <person name="Cao Y."/>
        </authorList>
    </citation>
    <scope>NUCLEOTIDE SEQUENCE</scope>
    <source>
        <strain evidence="7">Yc1106</strain>
    </source>
</reference>
<dbReference type="GO" id="GO:0006457">
    <property type="term" value="P:protein folding"/>
    <property type="evidence" value="ECO:0007669"/>
    <property type="project" value="InterPro"/>
</dbReference>
<dbReference type="PANTHER" id="PTHR11071:SF561">
    <property type="entry name" value="PEPTIDYL-PROLYL CIS-TRANS ISOMERASE D-RELATED"/>
    <property type="match status" value="1"/>
</dbReference>
<dbReference type="InterPro" id="IPR020892">
    <property type="entry name" value="Cyclophilin-type_PPIase_CS"/>
</dbReference>
<gene>
    <name evidence="7" type="ORF">yc1106_07094</name>
</gene>
<dbReference type="FunFam" id="2.40.100.10:FF:000001">
    <property type="entry name" value="Peptidyl-prolyl cis-trans isomerase"/>
    <property type="match status" value="1"/>
</dbReference>
<dbReference type="GO" id="GO:0003755">
    <property type="term" value="F:peptidyl-prolyl cis-trans isomerase activity"/>
    <property type="evidence" value="ECO:0007669"/>
    <property type="project" value="UniProtKB-UniRule"/>
</dbReference>
<proteinExistence type="inferred from homology"/>